<sequence>MNISITSLAILVFVFQVTMAYEQCNASRPIFSCSTPGPDTRIYASRGSHLCVGGAKWCCPPKAFLHSASPSLKEALGDGCRPVGY</sequence>
<reference evidence="2 3" key="1">
    <citation type="submission" date="2019-05" db="EMBL/GenBank/DDBJ databases">
        <title>Emergence of the Ug99 lineage of the wheat stem rust pathogen through somatic hybridization.</title>
        <authorList>
            <person name="Li F."/>
            <person name="Upadhyaya N.M."/>
            <person name="Sperschneider J."/>
            <person name="Matny O."/>
            <person name="Nguyen-Phuc H."/>
            <person name="Mago R."/>
            <person name="Raley C."/>
            <person name="Miller M.E."/>
            <person name="Silverstein K.A.T."/>
            <person name="Henningsen E."/>
            <person name="Hirsch C.D."/>
            <person name="Visser B."/>
            <person name="Pretorius Z.A."/>
            <person name="Steffenson B.J."/>
            <person name="Schwessinger B."/>
            <person name="Dodds P.N."/>
            <person name="Figueroa M."/>
        </authorList>
    </citation>
    <scope>NUCLEOTIDE SEQUENCE [LARGE SCALE GENOMIC DNA]</scope>
    <source>
        <strain evidence="2 3">Ug99</strain>
    </source>
</reference>
<dbReference type="Proteomes" id="UP000325313">
    <property type="component" value="Unassembled WGS sequence"/>
</dbReference>
<proteinExistence type="predicted"/>
<evidence type="ECO:0000256" key="1">
    <source>
        <dbReference type="SAM" id="SignalP"/>
    </source>
</evidence>
<dbReference type="EMBL" id="VDEP01000270">
    <property type="protein sequence ID" value="KAA1117115.1"/>
    <property type="molecule type" value="Genomic_DNA"/>
</dbReference>
<keyword evidence="1" id="KW-0732">Signal</keyword>
<gene>
    <name evidence="2" type="ORF">PGTUg99_035996</name>
</gene>
<dbReference type="AlphaFoldDB" id="A0A5B0QW23"/>
<evidence type="ECO:0000313" key="2">
    <source>
        <dbReference type="EMBL" id="KAA1117115.1"/>
    </source>
</evidence>
<name>A0A5B0QW23_PUCGR</name>
<protein>
    <submittedName>
        <fullName evidence="2">Uncharacterized protein</fullName>
    </submittedName>
</protein>
<feature type="signal peptide" evidence="1">
    <location>
        <begin position="1"/>
        <end position="20"/>
    </location>
</feature>
<evidence type="ECO:0000313" key="3">
    <source>
        <dbReference type="Proteomes" id="UP000325313"/>
    </source>
</evidence>
<accession>A0A5B0QW23</accession>
<feature type="chain" id="PRO_5022764240" evidence="1">
    <location>
        <begin position="21"/>
        <end position="85"/>
    </location>
</feature>
<organism evidence="2 3">
    <name type="scientific">Puccinia graminis f. sp. tritici</name>
    <dbReference type="NCBI Taxonomy" id="56615"/>
    <lineage>
        <taxon>Eukaryota</taxon>
        <taxon>Fungi</taxon>
        <taxon>Dikarya</taxon>
        <taxon>Basidiomycota</taxon>
        <taxon>Pucciniomycotina</taxon>
        <taxon>Pucciniomycetes</taxon>
        <taxon>Pucciniales</taxon>
        <taxon>Pucciniaceae</taxon>
        <taxon>Puccinia</taxon>
    </lineage>
</organism>
<comment type="caution">
    <text evidence="2">The sequence shown here is derived from an EMBL/GenBank/DDBJ whole genome shotgun (WGS) entry which is preliminary data.</text>
</comment>